<organism evidence="2">
    <name type="scientific">uncultured Caudovirales phage</name>
    <dbReference type="NCBI Taxonomy" id="2100421"/>
    <lineage>
        <taxon>Viruses</taxon>
        <taxon>Duplodnaviria</taxon>
        <taxon>Heunggongvirae</taxon>
        <taxon>Uroviricota</taxon>
        <taxon>Caudoviricetes</taxon>
        <taxon>Peduoviridae</taxon>
        <taxon>Maltschvirus</taxon>
        <taxon>Maltschvirus maltsch</taxon>
    </lineage>
</organism>
<evidence type="ECO:0000313" key="1">
    <source>
        <dbReference type="EMBL" id="CAB4143505.1"/>
    </source>
</evidence>
<dbReference type="EMBL" id="LR796418">
    <property type="protein sequence ID" value="CAB4143505.1"/>
    <property type="molecule type" value="Genomic_DNA"/>
</dbReference>
<dbReference type="EMBL" id="LR796737">
    <property type="protein sequence ID" value="CAB4162877.1"/>
    <property type="molecule type" value="Genomic_DNA"/>
</dbReference>
<dbReference type="Gene3D" id="3.90.920.10">
    <property type="entry name" value="DNA primase, PRIM domain"/>
    <property type="match status" value="1"/>
</dbReference>
<accession>A0A6J5NV52</accession>
<dbReference type="CDD" id="cd00525">
    <property type="entry name" value="AE_Prim_S_like"/>
    <property type="match status" value="1"/>
</dbReference>
<reference evidence="2" key="1">
    <citation type="submission" date="2020-04" db="EMBL/GenBank/DDBJ databases">
        <authorList>
            <person name="Chiriac C."/>
            <person name="Salcher M."/>
            <person name="Ghai R."/>
            <person name="Kavagutti S V."/>
        </authorList>
    </citation>
    <scope>NUCLEOTIDE SEQUENCE</scope>
</reference>
<protein>
    <submittedName>
        <fullName evidence="2">AE_Prim_S_like domain containing protein</fullName>
    </submittedName>
</protein>
<gene>
    <name evidence="1" type="ORF">UFOVP436_161</name>
    <name evidence="2" type="ORF">UFOVP784_161</name>
</gene>
<dbReference type="SUPFAM" id="SSF56747">
    <property type="entry name" value="Prim-pol domain"/>
    <property type="match status" value="1"/>
</dbReference>
<sequence length="397" mass="46029">MKINEDNKFLSKWSMYEVARYVPSLERVIRDKNKILSINEIPEYAQANGNTGIYTSVFAYDTADFEKATRLGPLYFDIDNKDFEIAKSDCIKLYEHLLKYIPAESILVYFTGKKGFHIECEPIALGISPGNNLPKVFRYIATDLVKKLSLSSLDFSVYDLRRMWRLAGSIHQDTKLHKTLLNPYGGNKNYLYEDFDTVKEYASDKRSLDIAEQSFSYKANEWYRENIYNLEEDAKKKDNPLEYFNKYGSKAFKSLAPSAKVFDKDALIHSCSAIKRLHEQAEQTHYLEHEARLFLCSILTYTEDSIKYLHEILSNCHDYNFEKSSAHINDWIKRRQMGIGGRPYTCDRANSVGVGCGECNLEKKNKWAQIGNKYVETTEKSSPSPIRYAYKTIKKED</sequence>
<proteinExistence type="predicted"/>
<evidence type="ECO:0000313" key="2">
    <source>
        <dbReference type="EMBL" id="CAB4162877.1"/>
    </source>
</evidence>
<name>A0A6J5NV52_9CAUD</name>